<dbReference type="OrthoDB" id="3679796at2"/>
<evidence type="ECO:0000256" key="2">
    <source>
        <dbReference type="ARBA" id="ARBA00023125"/>
    </source>
</evidence>
<dbReference type="InterPro" id="IPR058245">
    <property type="entry name" value="NreC/VraR/RcsB-like_REC"/>
</dbReference>
<organism evidence="6 7">
    <name type="scientific">Roseovarius albus</name>
    <dbReference type="NCBI Taxonomy" id="1247867"/>
    <lineage>
        <taxon>Bacteria</taxon>
        <taxon>Pseudomonadati</taxon>
        <taxon>Pseudomonadota</taxon>
        <taxon>Alphaproteobacteria</taxon>
        <taxon>Rhodobacterales</taxon>
        <taxon>Roseobacteraceae</taxon>
        <taxon>Roseovarius</taxon>
    </lineage>
</organism>
<gene>
    <name evidence="6" type="primary">narL</name>
    <name evidence="6" type="ORF">ROA7450_01787</name>
</gene>
<evidence type="ECO:0000259" key="5">
    <source>
        <dbReference type="PROSITE" id="PS50110"/>
    </source>
</evidence>
<evidence type="ECO:0000259" key="4">
    <source>
        <dbReference type="PROSITE" id="PS50043"/>
    </source>
</evidence>
<accession>A0A1X6Z0J3</accession>
<dbReference type="PANTHER" id="PTHR45566">
    <property type="entry name" value="HTH-TYPE TRANSCRIPTIONAL REGULATOR YHJB-RELATED"/>
    <property type="match status" value="1"/>
</dbReference>
<evidence type="ECO:0000313" key="6">
    <source>
        <dbReference type="EMBL" id="SLN37244.1"/>
    </source>
</evidence>
<dbReference type="PROSITE" id="PS50043">
    <property type="entry name" value="HTH_LUXR_2"/>
    <property type="match status" value="1"/>
</dbReference>
<keyword evidence="1 3" id="KW-0597">Phosphoprotein</keyword>
<dbReference type="Gene3D" id="1.10.10.10">
    <property type="entry name" value="Winged helix-like DNA-binding domain superfamily/Winged helix DNA-binding domain"/>
    <property type="match status" value="1"/>
</dbReference>
<protein>
    <submittedName>
        <fullName evidence="6">Nitrate/nitrite response regulator protein NarL</fullName>
    </submittedName>
</protein>
<dbReference type="InterPro" id="IPR016032">
    <property type="entry name" value="Sig_transdc_resp-reg_C-effctor"/>
</dbReference>
<dbReference type="SUPFAM" id="SSF52172">
    <property type="entry name" value="CheY-like"/>
    <property type="match status" value="1"/>
</dbReference>
<dbReference type="GO" id="GO:0003677">
    <property type="term" value="F:DNA binding"/>
    <property type="evidence" value="ECO:0007669"/>
    <property type="project" value="UniProtKB-KW"/>
</dbReference>
<dbReference type="Proteomes" id="UP000193061">
    <property type="component" value="Unassembled WGS sequence"/>
</dbReference>
<dbReference type="Pfam" id="PF00196">
    <property type="entry name" value="GerE"/>
    <property type="match status" value="1"/>
</dbReference>
<feature type="domain" description="HTH luxR-type" evidence="4">
    <location>
        <begin position="134"/>
        <end position="199"/>
    </location>
</feature>
<dbReference type="GO" id="GO:0006355">
    <property type="term" value="P:regulation of DNA-templated transcription"/>
    <property type="evidence" value="ECO:0007669"/>
    <property type="project" value="InterPro"/>
</dbReference>
<keyword evidence="2" id="KW-0238">DNA-binding</keyword>
<reference evidence="6 7" key="1">
    <citation type="submission" date="2017-03" db="EMBL/GenBank/DDBJ databases">
        <authorList>
            <person name="Afonso C.L."/>
            <person name="Miller P.J."/>
            <person name="Scott M.A."/>
            <person name="Spackman E."/>
            <person name="Goraichik I."/>
            <person name="Dimitrov K.M."/>
            <person name="Suarez D.L."/>
            <person name="Swayne D.E."/>
        </authorList>
    </citation>
    <scope>NUCLEOTIDE SEQUENCE [LARGE SCALE GENOMIC DNA]</scope>
    <source>
        <strain evidence="6 7">CECT 7450</strain>
    </source>
</reference>
<sequence>MKKILIADDHDLVRGTIAEYLRSSSGFEVFCASSLQDAIEVNANEAPFSLILLDYSMPGMEALSGLEKMQKLVNCPIAIISGTAPPDIARTAIKAGADGFLPKTLTPAVLLAAVQHILDGNVYIPEELSRESDDDSDLVLLTPREKDVLIGLAQGLSNKEIARNLDVQEVTVKLHVKTLSRKLGARNRTHAAMLARDKGLL</sequence>
<name>A0A1X6Z0J3_9RHOB</name>
<dbReference type="InterPro" id="IPR000792">
    <property type="entry name" value="Tscrpt_reg_LuxR_C"/>
</dbReference>
<keyword evidence="7" id="KW-1185">Reference proteome</keyword>
<evidence type="ECO:0000256" key="3">
    <source>
        <dbReference type="PROSITE-ProRule" id="PRU00169"/>
    </source>
</evidence>
<dbReference type="SMART" id="SM00448">
    <property type="entry name" value="REC"/>
    <property type="match status" value="1"/>
</dbReference>
<dbReference type="CDD" id="cd06170">
    <property type="entry name" value="LuxR_C_like"/>
    <property type="match status" value="1"/>
</dbReference>
<dbReference type="SMART" id="SM00421">
    <property type="entry name" value="HTH_LUXR"/>
    <property type="match status" value="1"/>
</dbReference>
<feature type="modified residue" description="4-aspartylphosphate" evidence="3">
    <location>
        <position position="54"/>
    </location>
</feature>
<feature type="domain" description="Response regulatory" evidence="5">
    <location>
        <begin position="3"/>
        <end position="118"/>
    </location>
</feature>
<dbReference type="CDD" id="cd17535">
    <property type="entry name" value="REC_NarL-like"/>
    <property type="match status" value="1"/>
</dbReference>
<dbReference type="InterPro" id="IPR036388">
    <property type="entry name" value="WH-like_DNA-bd_sf"/>
</dbReference>
<dbReference type="PANTHER" id="PTHR45566:SF2">
    <property type="entry name" value="NARL SUBFAMILY"/>
    <property type="match status" value="1"/>
</dbReference>
<dbReference type="GO" id="GO:0000160">
    <property type="term" value="P:phosphorelay signal transduction system"/>
    <property type="evidence" value="ECO:0007669"/>
    <property type="project" value="InterPro"/>
</dbReference>
<dbReference type="PROSITE" id="PS50110">
    <property type="entry name" value="RESPONSE_REGULATORY"/>
    <property type="match status" value="1"/>
</dbReference>
<dbReference type="PRINTS" id="PR00038">
    <property type="entry name" value="HTHLUXR"/>
</dbReference>
<proteinExistence type="predicted"/>
<evidence type="ECO:0000313" key="7">
    <source>
        <dbReference type="Proteomes" id="UP000193061"/>
    </source>
</evidence>
<dbReference type="EMBL" id="FWFX01000004">
    <property type="protein sequence ID" value="SLN37244.1"/>
    <property type="molecule type" value="Genomic_DNA"/>
</dbReference>
<dbReference type="InterPro" id="IPR011006">
    <property type="entry name" value="CheY-like_superfamily"/>
</dbReference>
<dbReference type="SUPFAM" id="SSF46894">
    <property type="entry name" value="C-terminal effector domain of the bipartite response regulators"/>
    <property type="match status" value="1"/>
</dbReference>
<evidence type="ECO:0000256" key="1">
    <source>
        <dbReference type="ARBA" id="ARBA00022553"/>
    </source>
</evidence>
<dbReference type="Pfam" id="PF00072">
    <property type="entry name" value="Response_reg"/>
    <property type="match status" value="1"/>
</dbReference>
<dbReference type="RefSeq" id="WP_085805316.1">
    <property type="nucleotide sequence ID" value="NZ_FWFX01000004.1"/>
</dbReference>
<dbReference type="InterPro" id="IPR001789">
    <property type="entry name" value="Sig_transdc_resp-reg_receiver"/>
</dbReference>
<dbReference type="AlphaFoldDB" id="A0A1X6Z0J3"/>
<dbReference type="Gene3D" id="3.40.50.2300">
    <property type="match status" value="1"/>
</dbReference>
<dbReference type="InterPro" id="IPR051015">
    <property type="entry name" value="EvgA-like"/>
</dbReference>